<keyword evidence="9" id="KW-0969">Cilium</keyword>
<evidence type="ECO:0000256" key="7">
    <source>
        <dbReference type="RuleBase" id="RU362063"/>
    </source>
</evidence>
<evidence type="ECO:0000256" key="3">
    <source>
        <dbReference type="ARBA" id="ARBA00014754"/>
    </source>
</evidence>
<dbReference type="InterPro" id="IPR039246">
    <property type="entry name" value="Flagellar_FlgA"/>
</dbReference>
<keyword evidence="9" id="KW-0966">Cell projection</keyword>
<feature type="chain" id="PRO_5044956911" description="Flagella basal body P-ring formation protein FlgA" evidence="7">
    <location>
        <begin position="27"/>
        <end position="231"/>
    </location>
</feature>
<dbReference type="Gene3D" id="3.90.1210.10">
    <property type="entry name" value="Antifreeze-like/N-acetylneuraminic acid synthase C-terminal domain"/>
    <property type="match status" value="1"/>
</dbReference>
<evidence type="ECO:0000313" key="9">
    <source>
        <dbReference type="EMBL" id="MFC0709044.1"/>
    </source>
</evidence>
<keyword evidence="4 7" id="KW-0732">Signal</keyword>
<comment type="similarity">
    <text evidence="2 7">Belongs to the FlgA family.</text>
</comment>
<keyword evidence="10" id="KW-1185">Reference proteome</keyword>
<organism evidence="9 10">
    <name type="scientific">Azorhizophilus paspali</name>
    <name type="common">Azotobacter paspali</name>
    <dbReference type="NCBI Taxonomy" id="69963"/>
    <lineage>
        <taxon>Bacteria</taxon>
        <taxon>Pseudomonadati</taxon>
        <taxon>Pseudomonadota</taxon>
        <taxon>Gammaproteobacteria</taxon>
        <taxon>Pseudomonadales</taxon>
        <taxon>Pseudomonadaceae</taxon>
        <taxon>Azorhizophilus</taxon>
    </lineage>
</organism>
<accession>A0ABV6SHN4</accession>
<dbReference type="SMART" id="SM00858">
    <property type="entry name" value="SAF"/>
    <property type="match status" value="1"/>
</dbReference>
<dbReference type="InterPro" id="IPR013974">
    <property type="entry name" value="SAF"/>
</dbReference>
<feature type="signal peptide" evidence="7">
    <location>
        <begin position="1"/>
        <end position="26"/>
    </location>
</feature>
<keyword evidence="5 7" id="KW-0574">Periplasm</keyword>
<dbReference type="CDD" id="cd11614">
    <property type="entry name" value="SAF_CpaB_FlgA_like"/>
    <property type="match status" value="1"/>
</dbReference>
<name>A0ABV6SHN4_AZOPA</name>
<dbReference type="EMBL" id="JBHLSS010000036">
    <property type="protein sequence ID" value="MFC0709044.1"/>
    <property type="molecule type" value="Genomic_DNA"/>
</dbReference>
<comment type="caution">
    <text evidence="9">The sequence shown here is derived from an EMBL/GenBank/DDBJ whole genome shotgun (WGS) entry which is preliminary data.</text>
</comment>
<gene>
    <name evidence="9" type="primary">flgA</name>
    <name evidence="9" type="ORF">ACFFGX_05375</name>
</gene>
<dbReference type="Pfam" id="PF13144">
    <property type="entry name" value="ChapFlgA"/>
    <property type="match status" value="1"/>
</dbReference>
<dbReference type="PANTHER" id="PTHR36307">
    <property type="entry name" value="FLAGELLA BASAL BODY P-RING FORMATION PROTEIN FLGA"/>
    <property type="match status" value="1"/>
</dbReference>
<evidence type="ECO:0000256" key="2">
    <source>
        <dbReference type="ARBA" id="ARBA00010474"/>
    </source>
</evidence>
<comment type="subcellular location">
    <subcellularLocation>
        <location evidence="1 7">Periplasm</location>
    </subcellularLocation>
</comment>
<evidence type="ECO:0000259" key="8">
    <source>
        <dbReference type="SMART" id="SM00858"/>
    </source>
</evidence>
<sequence length="231" mass="25439">MSSPPPLRFLLMGALPYLLAWQPTWAAPDLLETRVRELIVQRLPPGERQELRIELERPAAALLDCEDPRPFLPQPNQRLSGRLAIGVQCAGTNQPARYLQASVGILGEYAIARRAIEPGEIVEADMLAMRRGRLERLPRNAAIATDEILGMQATRAIAEGSTFQRSALRALELIERNAQVVLEAQGPGFVISRKATALDSGALDSLVRVRTETGEILRGRVVGRNRLQVAQ</sequence>
<feature type="domain" description="SAF" evidence="8">
    <location>
        <begin position="107"/>
        <end position="169"/>
    </location>
</feature>
<evidence type="ECO:0000256" key="1">
    <source>
        <dbReference type="ARBA" id="ARBA00004418"/>
    </source>
</evidence>
<comment type="function">
    <text evidence="6 7">Involved in the assembly process of the P-ring formation. It may associate with FlgF on the rod constituting a structure essential for the P-ring assembly or may act as a modulator protein for the P-ring assembly.</text>
</comment>
<dbReference type="NCBIfam" id="TIGR03170">
    <property type="entry name" value="flgA_cterm"/>
    <property type="match status" value="1"/>
</dbReference>
<protein>
    <recommendedName>
        <fullName evidence="3 7">Flagella basal body P-ring formation protein FlgA</fullName>
    </recommendedName>
</protein>
<dbReference type="Gene3D" id="2.30.30.760">
    <property type="match status" value="1"/>
</dbReference>
<evidence type="ECO:0000256" key="6">
    <source>
        <dbReference type="ARBA" id="ARBA00025643"/>
    </source>
</evidence>
<evidence type="ECO:0000256" key="4">
    <source>
        <dbReference type="ARBA" id="ARBA00022729"/>
    </source>
</evidence>
<keyword evidence="7" id="KW-1005">Bacterial flagellum biogenesis</keyword>
<proteinExistence type="inferred from homology"/>
<evidence type="ECO:0000313" key="10">
    <source>
        <dbReference type="Proteomes" id="UP001589891"/>
    </source>
</evidence>
<dbReference type="InterPro" id="IPR017585">
    <property type="entry name" value="SAF_FlgA"/>
</dbReference>
<evidence type="ECO:0000256" key="5">
    <source>
        <dbReference type="ARBA" id="ARBA00022764"/>
    </source>
</evidence>
<keyword evidence="9" id="KW-0282">Flagellum</keyword>
<reference evidence="9 10" key="1">
    <citation type="submission" date="2024-09" db="EMBL/GenBank/DDBJ databases">
        <authorList>
            <person name="Sun Q."/>
            <person name="Mori K."/>
        </authorList>
    </citation>
    <scope>NUCLEOTIDE SEQUENCE [LARGE SCALE GENOMIC DNA]</scope>
    <source>
        <strain evidence="9 10">NCAIM B.01794</strain>
    </source>
</reference>
<dbReference type="PANTHER" id="PTHR36307:SF1">
    <property type="entry name" value="FLAGELLA BASAL BODY P-RING FORMATION PROTEIN FLGA"/>
    <property type="match status" value="1"/>
</dbReference>
<dbReference type="Proteomes" id="UP001589891">
    <property type="component" value="Unassembled WGS sequence"/>
</dbReference>
<dbReference type="RefSeq" id="WP_376943573.1">
    <property type="nucleotide sequence ID" value="NZ_CP171449.1"/>
</dbReference>